<comment type="caution">
    <text evidence="15">The sequence shown here is derived from an EMBL/GenBank/DDBJ whole genome shotgun (WGS) entry which is preliminary data.</text>
</comment>
<comment type="subcellular location">
    <subcellularLocation>
        <location evidence="1">Cell membrane</location>
        <topology evidence="1">Multi-pass membrane protein</topology>
    </subcellularLocation>
</comment>
<evidence type="ECO:0000259" key="14">
    <source>
        <dbReference type="PROSITE" id="PS51103"/>
    </source>
</evidence>
<organism evidence="15 16">
    <name type="scientific">Ferrimonas aestuarii</name>
    <dbReference type="NCBI Taxonomy" id="2569539"/>
    <lineage>
        <taxon>Bacteria</taxon>
        <taxon>Pseudomonadati</taxon>
        <taxon>Pseudomonadota</taxon>
        <taxon>Gammaproteobacteria</taxon>
        <taxon>Alteromonadales</taxon>
        <taxon>Ferrimonadaceae</taxon>
        <taxon>Ferrimonas</taxon>
    </lineage>
</organism>
<dbReference type="Pfam" id="PF02378">
    <property type="entry name" value="PTS_EIIC"/>
    <property type="match status" value="1"/>
</dbReference>
<dbReference type="GO" id="GO:0090564">
    <property type="term" value="F:protein-phosphocysteine-glucose phosphotransferase system transporter activity"/>
    <property type="evidence" value="ECO:0007669"/>
    <property type="project" value="TreeGrafter"/>
</dbReference>
<keyword evidence="5" id="KW-0808">Transferase</keyword>
<feature type="transmembrane region" description="Helical" evidence="12">
    <location>
        <begin position="355"/>
        <end position="375"/>
    </location>
</feature>
<protein>
    <submittedName>
        <fullName evidence="15">PTS glucose transporter subunit IIBC</fullName>
    </submittedName>
</protein>
<dbReference type="PROSITE" id="PS51098">
    <property type="entry name" value="PTS_EIIB_TYPE_1"/>
    <property type="match status" value="1"/>
</dbReference>
<dbReference type="GO" id="GO:0005886">
    <property type="term" value="C:plasma membrane"/>
    <property type="evidence" value="ECO:0007669"/>
    <property type="project" value="UniProtKB-SubCell"/>
</dbReference>
<keyword evidence="10 12" id="KW-0472">Membrane</keyword>
<dbReference type="Proteomes" id="UP000305675">
    <property type="component" value="Unassembled WGS sequence"/>
</dbReference>
<dbReference type="GO" id="GO:0009401">
    <property type="term" value="P:phosphoenolpyruvate-dependent sugar phosphotransferase system"/>
    <property type="evidence" value="ECO:0007669"/>
    <property type="project" value="UniProtKB-KW"/>
</dbReference>
<feature type="transmembrane region" description="Helical" evidence="12">
    <location>
        <begin position="151"/>
        <end position="171"/>
    </location>
</feature>
<evidence type="ECO:0000256" key="1">
    <source>
        <dbReference type="ARBA" id="ARBA00004651"/>
    </source>
</evidence>
<evidence type="ECO:0000256" key="10">
    <source>
        <dbReference type="ARBA" id="ARBA00023136"/>
    </source>
</evidence>
<evidence type="ECO:0000256" key="3">
    <source>
        <dbReference type="ARBA" id="ARBA00022475"/>
    </source>
</evidence>
<proteinExistence type="predicted"/>
<evidence type="ECO:0000256" key="12">
    <source>
        <dbReference type="SAM" id="Phobius"/>
    </source>
</evidence>
<evidence type="ECO:0000256" key="5">
    <source>
        <dbReference type="ARBA" id="ARBA00022679"/>
    </source>
</evidence>
<evidence type="ECO:0000256" key="2">
    <source>
        <dbReference type="ARBA" id="ARBA00022448"/>
    </source>
</evidence>
<keyword evidence="8" id="KW-0418">Kinase</keyword>
<dbReference type="AlphaFoldDB" id="A0A4U1BI75"/>
<dbReference type="Pfam" id="PF00367">
    <property type="entry name" value="PTS_EIIB"/>
    <property type="match status" value="1"/>
</dbReference>
<evidence type="ECO:0000313" key="15">
    <source>
        <dbReference type="EMBL" id="TKB50793.1"/>
    </source>
</evidence>
<evidence type="ECO:0000259" key="13">
    <source>
        <dbReference type="PROSITE" id="PS51098"/>
    </source>
</evidence>
<keyword evidence="2" id="KW-0813">Transport</keyword>
<feature type="active site" description="Phosphocysteine intermediate; for EIIB activity" evidence="11">
    <location>
        <position position="415"/>
    </location>
</feature>
<name>A0A4U1BI75_9GAMM</name>
<feature type="transmembrane region" description="Helical" evidence="12">
    <location>
        <begin position="112"/>
        <end position="131"/>
    </location>
</feature>
<dbReference type="PROSITE" id="PS51103">
    <property type="entry name" value="PTS_EIIC_TYPE_1"/>
    <property type="match status" value="1"/>
</dbReference>
<feature type="transmembrane region" description="Helical" evidence="12">
    <location>
        <begin position="54"/>
        <end position="73"/>
    </location>
</feature>
<dbReference type="PROSITE" id="PS01035">
    <property type="entry name" value="PTS_EIIB_TYPE_1_CYS"/>
    <property type="match status" value="1"/>
</dbReference>
<dbReference type="NCBIfam" id="TIGR00826">
    <property type="entry name" value="EIIB_glc"/>
    <property type="match status" value="1"/>
</dbReference>
<keyword evidence="16" id="KW-1185">Reference proteome</keyword>
<keyword evidence="6" id="KW-0598">Phosphotransferase system</keyword>
<dbReference type="OrthoDB" id="7571469at2"/>
<keyword evidence="9 12" id="KW-1133">Transmembrane helix</keyword>
<dbReference type="InterPro" id="IPR013013">
    <property type="entry name" value="PTS_EIIC_1"/>
</dbReference>
<dbReference type="InterPro" id="IPR018113">
    <property type="entry name" value="PTrfase_EIIB_Cys"/>
</dbReference>
<sequence>MPQQWFPNLQRIGKALMVPVAVLPAAGLLLGLGTSPLEFFPDLLQGVMLQTGTVIFQLLPMLFAIALALSFCYHDGSAAIAAVIGYGVLLATMSVFAQAYDFETQALLGFDTLNTGVIGGVLSGGLTALVYRRFYRVELPEWLAFFSGRRLVPMVNVIAAIALGALLSQLWPWMEVALEQFSHWVLYQHPKFAWMVYGMVERLLIPLGLHHIWNVPFFYEVGQFTTNTGAVIQGEVGRFLAGDPSAGHLAGGYFIKVWGLPAAALAMWRSADTKQQRQTAGVMLSAALTCAITGVTEPVEFAFLFVAPLLYLLHAVLTGVAYLIAINVEFHHGLVFSQGLLDFSLFYHLSRNTQFFWILGPFYAGIYFLVFRFAIMRFNLPTPGRTSHRPTSPTNASQIVTALGGRENLLEIDACLTRLRMKVKDVELVQQQHLIGLGAKGVVVIGKGVQVVFGPKAERLRAEIMSLSSVDRV</sequence>
<feature type="transmembrane region" description="Helical" evidence="12">
    <location>
        <begin position="12"/>
        <end position="34"/>
    </location>
</feature>
<evidence type="ECO:0000256" key="9">
    <source>
        <dbReference type="ARBA" id="ARBA00022989"/>
    </source>
</evidence>
<gene>
    <name evidence="15" type="ORF">FCL42_18420</name>
</gene>
<reference evidence="15 16" key="1">
    <citation type="submission" date="2019-04" db="EMBL/GenBank/DDBJ databases">
        <authorList>
            <person name="Hwang J.C."/>
        </authorList>
    </citation>
    <scope>NUCLEOTIDE SEQUENCE [LARGE SCALE GENOMIC DNA]</scope>
    <source>
        <strain evidence="15 16">IMCC35002</strain>
    </source>
</reference>
<feature type="domain" description="PTS EIIC type-1" evidence="14">
    <location>
        <begin position="3"/>
        <end position="387"/>
    </location>
</feature>
<dbReference type="PANTHER" id="PTHR30009">
    <property type="entry name" value="CYTOCHROME C-TYPE SYNTHESIS PROTEIN AND PTS TRANSMEMBRANE COMPONENT"/>
    <property type="match status" value="1"/>
</dbReference>
<accession>A0A4U1BI75</accession>
<evidence type="ECO:0000256" key="6">
    <source>
        <dbReference type="ARBA" id="ARBA00022683"/>
    </source>
</evidence>
<dbReference type="GO" id="GO:0016301">
    <property type="term" value="F:kinase activity"/>
    <property type="evidence" value="ECO:0007669"/>
    <property type="project" value="UniProtKB-KW"/>
</dbReference>
<keyword evidence="3" id="KW-1003">Cell membrane</keyword>
<dbReference type="GO" id="GO:1904659">
    <property type="term" value="P:D-glucose transmembrane transport"/>
    <property type="evidence" value="ECO:0007669"/>
    <property type="project" value="TreeGrafter"/>
</dbReference>
<keyword evidence="4 15" id="KW-0762">Sugar transport</keyword>
<feature type="domain" description="PTS EIIB type-1" evidence="13">
    <location>
        <begin position="393"/>
        <end position="473"/>
    </location>
</feature>
<evidence type="ECO:0000256" key="11">
    <source>
        <dbReference type="PROSITE-ProRule" id="PRU00421"/>
    </source>
</evidence>
<dbReference type="CDD" id="cd00212">
    <property type="entry name" value="PTS_IIB_glc"/>
    <property type="match status" value="1"/>
</dbReference>
<evidence type="ECO:0000256" key="4">
    <source>
        <dbReference type="ARBA" id="ARBA00022597"/>
    </source>
</evidence>
<feature type="transmembrane region" description="Helical" evidence="12">
    <location>
        <begin position="80"/>
        <end position="100"/>
    </location>
</feature>
<evidence type="ECO:0000313" key="16">
    <source>
        <dbReference type="Proteomes" id="UP000305675"/>
    </source>
</evidence>
<feature type="transmembrane region" description="Helical" evidence="12">
    <location>
        <begin position="250"/>
        <end position="268"/>
    </location>
</feature>
<dbReference type="InterPro" id="IPR050429">
    <property type="entry name" value="PTS_Glucose_EIICBA"/>
</dbReference>
<dbReference type="SUPFAM" id="SSF55604">
    <property type="entry name" value="Glucose permease domain IIB"/>
    <property type="match status" value="1"/>
</dbReference>
<keyword evidence="7 12" id="KW-0812">Transmembrane</keyword>
<dbReference type="RefSeq" id="WP_136864904.1">
    <property type="nucleotide sequence ID" value="NZ_SWCJ01000020.1"/>
</dbReference>
<dbReference type="InterPro" id="IPR003352">
    <property type="entry name" value="PTS_EIIC"/>
</dbReference>
<evidence type="ECO:0000256" key="8">
    <source>
        <dbReference type="ARBA" id="ARBA00022777"/>
    </source>
</evidence>
<dbReference type="GO" id="GO:0008982">
    <property type="term" value="F:protein-N(PI)-phosphohistidine-sugar phosphotransferase activity"/>
    <property type="evidence" value="ECO:0007669"/>
    <property type="project" value="InterPro"/>
</dbReference>
<dbReference type="EMBL" id="SWCJ01000020">
    <property type="protein sequence ID" value="TKB50793.1"/>
    <property type="molecule type" value="Genomic_DNA"/>
</dbReference>
<dbReference type="PANTHER" id="PTHR30009:SF20">
    <property type="entry name" value="PTS SYSTEM GLUCOSE-SPECIFIC EIICB COMPONENT-RELATED"/>
    <property type="match status" value="1"/>
</dbReference>
<dbReference type="InterPro" id="IPR036878">
    <property type="entry name" value="Glu_permease_IIB"/>
</dbReference>
<evidence type="ECO:0000256" key="7">
    <source>
        <dbReference type="ARBA" id="ARBA00022692"/>
    </source>
</evidence>
<feature type="transmembrane region" description="Helical" evidence="12">
    <location>
        <begin position="302"/>
        <end position="325"/>
    </location>
</feature>
<dbReference type="Gene3D" id="3.30.1360.60">
    <property type="entry name" value="Glucose permease domain IIB"/>
    <property type="match status" value="1"/>
</dbReference>
<dbReference type="InterPro" id="IPR001996">
    <property type="entry name" value="PTS_IIB_1"/>
</dbReference>